<dbReference type="EMBL" id="PYSW02000015">
    <property type="protein sequence ID" value="KAG2386484.1"/>
    <property type="molecule type" value="Genomic_DNA"/>
</dbReference>
<dbReference type="AlphaFoldDB" id="A0AA88KM24"/>
<keyword evidence="3" id="KW-1185">Reference proteome</keyword>
<dbReference type="Proteomes" id="UP000816034">
    <property type="component" value="Unassembled WGS sequence"/>
</dbReference>
<evidence type="ECO:0000256" key="1">
    <source>
        <dbReference type="SAM" id="MobiDB-lite"/>
    </source>
</evidence>
<evidence type="ECO:0000313" key="2">
    <source>
        <dbReference type="EMBL" id="KAG2386484.1"/>
    </source>
</evidence>
<name>A0AA88KM24_NAELO</name>
<dbReference type="GeneID" id="68094684"/>
<proteinExistence type="predicted"/>
<accession>A0AA88KM24</accession>
<protein>
    <submittedName>
        <fullName evidence="2">Uncharacterized protein</fullName>
    </submittedName>
</protein>
<sequence>MSSKVIVSSPVHEGGSQAGSASEDAEYYYPGRYRFVDYWANSILNFTMRDEQTAIYDQSASLSESPFSKYLSGLDGLKIVMKSSSMGANNIPTNAFQQEQYIPYLQLEEEGGFDRKLKRDLPLSDASNQSPYQMIIPLRFHDEGLKNFTFMLRRLSTVKQFLVSSILAHNVESLFGPLERRSELARRIMASPLDIRSHLYPDTTFSMCLKLGLAPFIIQHEMRLPNLISNSSTGKGWINDTLVSIKSKRGHTDIFQSFASDSSTTALLGLYRAYRSKNVTIDLGGSILARDFIPGNLTYAARLGIISPLSHKKTAIVLNGSLLGHMHLSFTTQLSKIYGIAASAQLRYNSTNLKAELGVGLECISPPRAEDYAVKFRVDTEKGIACMLEKKRFWDNDKITMGVSIANTAPIDAYGPLISDLKLGLNLQIEY</sequence>
<dbReference type="RefSeq" id="XP_044550476.1">
    <property type="nucleotide sequence ID" value="XM_044691623.1"/>
</dbReference>
<comment type="caution">
    <text evidence="2">The sequence shown here is derived from an EMBL/GenBank/DDBJ whole genome shotgun (WGS) entry which is preliminary data.</text>
</comment>
<evidence type="ECO:0000313" key="3">
    <source>
        <dbReference type="Proteomes" id="UP000816034"/>
    </source>
</evidence>
<reference evidence="2 3" key="1">
    <citation type="journal article" date="2018" name="BMC Genomics">
        <title>The genome of Naegleria lovaniensis, the basis for a comparative approach to unravel pathogenicity factors of the human pathogenic amoeba N. fowleri.</title>
        <authorList>
            <person name="Liechti N."/>
            <person name="Schurch N."/>
            <person name="Bruggmann R."/>
            <person name="Wittwer M."/>
        </authorList>
    </citation>
    <scope>NUCLEOTIDE SEQUENCE [LARGE SCALE GENOMIC DNA]</scope>
    <source>
        <strain evidence="2 3">ATCC 30569</strain>
    </source>
</reference>
<gene>
    <name evidence="2" type="ORF">C9374_002228</name>
</gene>
<organism evidence="2 3">
    <name type="scientific">Naegleria lovaniensis</name>
    <name type="common">Amoeba</name>
    <dbReference type="NCBI Taxonomy" id="51637"/>
    <lineage>
        <taxon>Eukaryota</taxon>
        <taxon>Discoba</taxon>
        <taxon>Heterolobosea</taxon>
        <taxon>Tetramitia</taxon>
        <taxon>Eutetramitia</taxon>
        <taxon>Vahlkampfiidae</taxon>
        <taxon>Naegleria</taxon>
    </lineage>
</organism>
<feature type="region of interest" description="Disordered" evidence="1">
    <location>
        <begin position="1"/>
        <end position="21"/>
    </location>
</feature>